<dbReference type="PROSITE" id="PS51767">
    <property type="entry name" value="PEPTIDASE_A1"/>
    <property type="match status" value="1"/>
</dbReference>
<dbReference type="PANTHER" id="PTHR47966:SF51">
    <property type="entry name" value="BETA-SITE APP-CLEAVING ENZYME, ISOFORM A-RELATED"/>
    <property type="match status" value="1"/>
</dbReference>
<dbReference type="PANTHER" id="PTHR47966">
    <property type="entry name" value="BETA-SITE APP-CLEAVING ENZYME, ISOFORM A-RELATED"/>
    <property type="match status" value="1"/>
</dbReference>
<evidence type="ECO:0000259" key="4">
    <source>
        <dbReference type="PROSITE" id="PS51767"/>
    </source>
</evidence>
<proteinExistence type="inferred from homology"/>
<organism evidence="5 6">
    <name type="scientific">Meloidogyne hapla</name>
    <name type="common">Root-knot nematode worm</name>
    <dbReference type="NCBI Taxonomy" id="6305"/>
    <lineage>
        <taxon>Eukaryota</taxon>
        <taxon>Metazoa</taxon>
        <taxon>Ecdysozoa</taxon>
        <taxon>Nematoda</taxon>
        <taxon>Chromadorea</taxon>
        <taxon>Rhabditida</taxon>
        <taxon>Tylenchina</taxon>
        <taxon>Tylenchomorpha</taxon>
        <taxon>Tylenchoidea</taxon>
        <taxon>Meloidogynidae</taxon>
        <taxon>Meloidogyninae</taxon>
        <taxon>Meloidogyne</taxon>
    </lineage>
</organism>
<dbReference type="OMA" id="LCKASCQ"/>
<sequence>MDTMRSMLAQVGSLELFAKHRHDALRRRLTLLAEREEGQLQFDKEDSLKVGGEIDEMLRNYMDVVLHHKYDSTKSDSYKEDGRKMQIQYGTGSMKGFVSKDTVCVANICVAGQEFAEAVSEPGLTFVAAKFDGILGMAFPEISVLSVQPVFQQMISQQKVPEPVFSFWLNRNPYSEIGGEITIGGTDKRRYVEPLNYTPVSRKAYWQFKMEGVHSSKGEKIACQNGCQAIADTGTSLIAGPKAQIEEIQHYIGAIPLMHGEYMVSCERVPQLPDVSLIIGGNSYILKGSDYILNVTAMGKSICLSGFMGIDLPAKVGELWILGDVFIGDSILIISPIGPAVKSCISGGRLCFEPDATTDISEQSSTDDFIEIV</sequence>
<keyword evidence="3" id="KW-0378">Hydrolase</keyword>
<dbReference type="Gene3D" id="2.60.40.1960">
    <property type="match status" value="1"/>
</dbReference>
<dbReference type="InterPro" id="IPR033121">
    <property type="entry name" value="PEPTIDASE_A1"/>
</dbReference>
<evidence type="ECO:0000256" key="2">
    <source>
        <dbReference type="PIRSR" id="PIRSR601461-2"/>
    </source>
</evidence>
<dbReference type="PROSITE" id="PS00141">
    <property type="entry name" value="ASP_PROTEASE"/>
    <property type="match status" value="1"/>
</dbReference>
<evidence type="ECO:0000256" key="1">
    <source>
        <dbReference type="ARBA" id="ARBA00007447"/>
    </source>
</evidence>
<dbReference type="GO" id="GO:0006508">
    <property type="term" value="P:proteolysis"/>
    <property type="evidence" value="ECO:0007669"/>
    <property type="project" value="UniProtKB-KW"/>
</dbReference>
<dbReference type="InterPro" id="IPR001461">
    <property type="entry name" value="Aspartic_peptidase_A1"/>
</dbReference>
<accession>A0A1I8BXF5</accession>
<dbReference type="Gene3D" id="2.40.70.10">
    <property type="entry name" value="Acid Proteases"/>
    <property type="match status" value="2"/>
</dbReference>
<comment type="similarity">
    <text evidence="1 3">Belongs to the peptidase A1 family.</text>
</comment>
<reference evidence="6" key="1">
    <citation type="submission" date="2016-11" db="UniProtKB">
        <authorList>
            <consortium name="WormBaseParasite"/>
        </authorList>
    </citation>
    <scope>IDENTIFICATION</scope>
</reference>
<dbReference type="SUPFAM" id="SSF50630">
    <property type="entry name" value="Acid proteases"/>
    <property type="match status" value="1"/>
</dbReference>
<feature type="domain" description="Peptidase A1" evidence="4">
    <location>
        <begin position="1"/>
        <end position="348"/>
    </location>
</feature>
<keyword evidence="2" id="KW-1015">Disulfide bond</keyword>
<name>A0A1I8BXF5_MELHA</name>
<protein>
    <submittedName>
        <fullName evidence="6">Peptidase A1 domain-containing protein</fullName>
    </submittedName>
</protein>
<evidence type="ECO:0000313" key="6">
    <source>
        <dbReference type="WBParaSite" id="MhA1_Contig78.frz3.fgene5"/>
    </source>
</evidence>
<evidence type="ECO:0000256" key="3">
    <source>
        <dbReference type="RuleBase" id="RU000454"/>
    </source>
</evidence>
<keyword evidence="3" id="KW-0645">Protease</keyword>
<evidence type="ECO:0000313" key="5">
    <source>
        <dbReference type="Proteomes" id="UP000095281"/>
    </source>
</evidence>
<dbReference type="InterPro" id="IPR021109">
    <property type="entry name" value="Peptidase_aspartic_dom_sf"/>
</dbReference>
<dbReference type="Pfam" id="PF00026">
    <property type="entry name" value="Asp"/>
    <property type="match status" value="1"/>
</dbReference>
<feature type="disulfide bond" evidence="2">
    <location>
        <begin position="266"/>
        <end position="303"/>
    </location>
</feature>
<dbReference type="InterPro" id="IPR001969">
    <property type="entry name" value="Aspartic_peptidase_AS"/>
</dbReference>
<keyword evidence="5" id="KW-1185">Reference proteome</keyword>
<dbReference type="WBParaSite" id="MhA1_Contig78.frz3.fgene5">
    <property type="protein sequence ID" value="MhA1_Contig78.frz3.fgene5"/>
    <property type="gene ID" value="MhA1_Contig78.frz3.fgene5"/>
</dbReference>
<dbReference type="GO" id="GO:0005764">
    <property type="term" value="C:lysosome"/>
    <property type="evidence" value="ECO:0007669"/>
    <property type="project" value="TreeGrafter"/>
</dbReference>
<dbReference type="FunFam" id="2.40.70.10:FF:000008">
    <property type="entry name" value="Cathepsin D"/>
    <property type="match status" value="1"/>
</dbReference>
<dbReference type="FunFam" id="2.40.70.10:FF:000042">
    <property type="entry name" value="Cathepsin D"/>
    <property type="match status" value="1"/>
</dbReference>
<dbReference type="PRINTS" id="PR00792">
    <property type="entry name" value="PEPSIN"/>
</dbReference>
<keyword evidence="3" id="KW-0064">Aspartyl protease</keyword>
<dbReference type="AlphaFoldDB" id="A0A1I8BXF5"/>
<dbReference type="GO" id="GO:0004190">
    <property type="term" value="F:aspartic-type endopeptidase activity"/>
    <property type="evidence" value="ECO:0007669"/>
    <property type="project" value="UniProtKB-KW"/>
</dbReference>
<dbReference type="Proteomes" id="UP000095281">
    <property type="component" value="Unplaced"/>
</dbReference>